<dbReference type="InterPro" id="IPR013328">
    <property type="entry name" value="6PGD_dom2"/>
</dbReference>
<dbReference type="EMBL" id="CP100595">
    <property type="protein sequence ID" value="UTJ06821.1"/>
    <property type="molecule type" value="Genomic_DNA"/>
</dbReference>
<evidence type="ECO:0000256" key="7">
    <source>
        <dbReference type="ARBA" id="ARBA00032024"/>
    </source>
</evidence>
<organism evidence="12 13">
    <name type="scientific">Arcobacter roscoffensis</name>
    <dbReference type="NCBI Taxonomy" id="2961520"/>
    <lineage>
        <taxon>Bacteria</taxon>
        <taxon>Pseudomonadati</taxon>
        <taxon>Campylobacterota</taxon>
        <taxon>Epsilonproteobacteria</taxon>
        <taxon>Campylobacterales</taxon>
        <taxon>Arcobacteraceae</taxon>
        <taxon>Arcobacter</taxon>
    </lineage>
</organism>
<dbReference type="Gene3D" id="3.40.50.720">
    <property type="entry name" value="NAD(P)-binding Rossmann-like Domain"/>
    <property type="match status" value="1"/>
</dbReference>
<dbReference type="EC" id="1.1.1.169" evidence="3 9"/>
<evidence type="ECO:0000259" key="11">
    <source>
        <dbReference type="Pfam" id="PF08546"/>
    </source>
</evidence>
<dbReference type="SUPFAM" id="SSF48179">
    <property type="entry name" value="6-phosphogluconate dehydrogenase C-terminal domain-like"/>
    <property type="match status" value="1"/>
</dbReference>
<keyword evidence="13" id="KW-1185">Reference proteome</keyword>
<dbReference type="NCBIfam" id="TIGR00745">
    <property type="entry name" value="apbA_panE"/>
    <property type="match status" value="1"/>
</dbReference>
<evidence type="ECO:0000256" key="1">
    <source>
        <dbReference type="ARBA" id="ARBA00004994"/>
    </source>
</evidence>
<dbReference type="Proteomes" id="UP001060012">
    <property type="component" value="Chromosome"/>
</dbReference>
<evidence type="ECO:0000256" key="4">
    <source>
        <dbReference type="ARBA" id="ARBA00019465"/>
    </source>
</evidence>
<comment type="pathway">
    <text evidence="1 9">Cofactor biosynthesis; (R)-pantothenate biosynthesis; (R)-pantoate from 3-methyl-2-oxobutanoate: step 2/2.</text>
</comment>
<dbReference type="InterPro" id="IPR013752">
    <property type="entry name" value="KPA_reductase"/>
</dbReference>
<evidence type="ECO:0000256" key="8">
    <source>
        <dbReference type="ARBA" id="ARBA00048793"/>
    </source>
</evidence>
<dbReference type="InterPro" id="IPR003710">
    <property type="entry name" value="ApbA"/>
</dbReference>
<keyword evidence="6 9" id="KW-0560">Oxidoreductase</keyword>
<feature type="domain" description="Ketopantoate reductase C-terminal" evidence="11">
    <location>
        <begin position="185"/>
        <end position="305"/>
    </location>
</feature>
<dbReference type="PANTHER" id="PTHR21708:SF26">
    <property type="entry name" value="2-DEHYDROPANTOATE 2-REDUCTASE"/>
    <property type="match status" value="1"/>
</dbReference>
<evidence type="ECO:0000256" key="5">
    <source>
        <dbReference type="ARBA" id="ARBA00022857"/>
    </source>
</evidence>
<accession>A0ABY5E7U4</accession>
<sequence>MNFLILGTGGIGAFYGARLLSSSNKVTFVARSLHLEAIRKNGLQVQHPDFSFSQKVDVSQLQDIDFTSLNIDVIILTTKSNTTRIIAKELSFKLDTLKDKPYILSLQNGVENEKILCEYFKKDKIIGGLTRKIGAHIIKPSFIEATGKVETLIGSISQTKENTAFLKKLNKSINEAGILCEVVDDINKELWKKLIINNGVNAICALLKIKTGVLMNNEKLSSLVYGLMKETQSAAKACSIEITNNELSQMYELIKNFDSIKPSMLVDREFKRELEIDEICNVVINYNKMQNIDSPYTKSISYLLDFVYKNEK</sequence>
<reference evidence="12" key="1">
    <citation type="submission" date="2022-07" db="EMBL/GenBank/DDBJ databases">
        <title>Arcobacter roscoffensis sp. nov., a marine bacterium isolated from coastal seawater collected from Roscoff, France.</title>
        <authorList>
            <person name="Pascual J."/>
            <person name="Lepeaux C."/>
            <person name="Methner A."/>
            <person name="Overmann J."/>
        </authorList>
    </citation>
    <scope>NUCLEOTIDE SEQUENCE</scope>
    <source>
        <strain evidence="12">ARW1-2F2</strain>
    </source>
</reference>
<dbReference type="Pfam" id="PF08546">
    <property type="entry name" value="ApbA_C"/>
    <property type="match status" value="1"/>
</dbReference>
<comment type="similarity">
    <text evidence="2 9">Belongs to the ketopantoate reductase family.</text>
</comment>
<protein>
    <recommendedName>
        <fullName evidence="4 9">2-dehydropantoate 2-reductase</fullName>
        <ecNumber evidence="3 9">1.1.1.169</ecNumber>
    </recommendedName>
    <alternativeName>
        <fullName evidence="7 9">Ketopantoate reductase</fullName>
    </alternativeName>
</protein>
<name>A0ABY5E7U4_9BACT</name>
<dbReference type="InterPro" id="IPR051402">
    <property type="entry name" value="KPR-Related"/>
</dbReference>
<feature type="domain" description="Ketopantoate reductase N-terminal" evidence="10">
    <location>
        <begin position="4"/>
        <end position="157"/>
    </location>
</feature>
<dbReference type="InterPro" id="IPR008927">
    <property type="entry name" value="6-PGluconate_DH-like_C_sf"/>
</dbReference>
<proteinExistence type="inferred from homology"/>
<evidence type="ECO:0000313" key="12">
    <source>
        <dbReference type="EMBL" id="UTJ06821.1"/>
    </source>
</evidence>
<gene>
    <name evidence="12" type="ORF">NJU99_01675</name>
</gene>
<dbReference type="RefSeq" id="WP_254577000.1">
    <property type="nucleotide sequence ID" value="NZ_CP100595.1"/>
</dbReference>
<dbReference type="SUPFAM" id="SSF51735">
    <property type="entry name" value="NAD(P)-binding Rossmann-fold domains"/>
    <property type="match status" value="1"/>
</dbReference>
<dbReference type="PANTHER" id="PTHR21708">
    <property type="entry name" value="PROBABLE 2-DEHYDROPANTOATE 2-REDUCTASE"/>
    <property type="match status" value="1"/>
</dbReference>
<keyword evidence="9" id="KW-0566">Pantothenate biosynthesis</keyword>
<evidence type="ECO:0000259" key="10">
    <source>
        <dbReference type="Pfam" id="PF02558"/>
    </source>
</evidence>
<evidence type="ECO:0000256" key="6">
    <source>
        <dbReference type="ARBA" id="ARBA00023002"/>
    </source>
</evidence>
<dbReference type="InterPro" id="IPR036291">
    <property type="entry name" value="NAD(P)-bd_dom_sf"/>
</dbReference>
<keyword evidence="5 9" id="KW-0521">NADP</keyword>
<comment type="catalytic activity">
    <reaction evidence="8 9">
        <text>(R)-pantoate + NADP(+) = 2-dehydropantoate + NADPH + H(+)</text>
        <dbReference type="Rhea" id="RHEA:16233"/>
        <dbReference type="ChEBI" id="CHEBI:11561"/>
        <dbReference type="ChEBI" id="CHEBI:15378"/>
        <dbReference type="ChEBI" id="CHEBI:15980"/>
        <dbReference type="ChEBI" id="CHEBI:57783"/>
        <dbReference type="ChEBI" id="CHEBI:58349"/>
        <dbReference type="EC" id="1.1.1.169"/>
    </reaction>
</comment>
<evidence type="ECO:0000256" key="3">
    <source>
        <dbReference type="ARBA" id="ARBA00013014"/>
    </source>
</evidence>
<comment type="function">
    <text evidence="9">Catalyzes the NADPH-dependent reduction of ketopantoate into pantoic acid.</text>
</comment>
<evidence type="ECO:0000256" key="2">
    <source>
        <dbReference type="ARBA" id="ARBA00007870"/>
    </source>
</evidence>
<dbReference type="InterPro" id="IPR013332">
    <property type="entry name" value="KPR_N"/>
</dbReference>
<evidence type="ECO:0000313" key="13">
    <source>
        <dbReference type="Proteomes" id="UP001060012"/>
    </source>
</evidence>
<evidence type="ECO:0000256" key="9">
    <source>
        <dbReference type="RuleBase" id="RU362068"/>
    </source>
</evidence>
<dbReference type="Gene3D" id="1.10.1040.10">
    <property type="entry name" value="N-(1-d-carboxylethyl)-l-norvaline Dehydrogenase, domain 2"/>
    <property type="match status" value="1"/>
</dbReference>
<dbReference type="Pfam" id="PF02558">
    <property type="entry name" value="ApbA"/>
    <property type="match status" value="1"/>
</dbReference>